<evidence type="ECO:0000256" key="1">
    <source>
        <dbReference type="ARBA" id="ARBA00008791"/>
    </source>
</evidence>
<dbReference type="InterPro" id="IPR014729">
    <property type="entry name" value="Rossmann-like_a/b/a_fold"/>
</dbReference>
<comment type="similarity">
    <text evidence="1">Belongs to the universal stress protein A family.</text>
</comment>
<dbReference type="Pfam" id="PF00582">
    <property type="entry name" value="Usp"/>
    <property type="match status" value="2"/>
</dbReference>
<evidence type="ECO:0000313" key="3">
    <source>
        <dbReference type="EMBL" id="CUR55147.1"/>
    </source>
</evidence>
<protein>
    <submittedName>
        <fullName evidence="3">Putative universal stress protein A</fullName>
    </submittedName>
</protein>
<gene>
    <name evidence="3" type="ORF">NOCA2230067</name>
</gene>
<dbReference type="SUPFAM" id="SSF52402">
    <property type="entry name" value="Adenine nucleotide alpha hydrolases-like"/>
    <property type="match status" value="2"/>
</dbReference>
<dbReference type="PRINTS" id="PR01438">
    <property type="entry name" value="UNVRSLSTRESS"/>
</dbReference>
<feature type="domain" description="UspA" evidence="2">
    <location>
        <begin position="10"/>
        <end position="147"/>
    </location>
</feature>
<dbReference type="EMBL" id="CZKA01000016">
    <property type="protein sequence ID" value="CUR55147.1"/>
    <property type="molecule type" value="Genomic_DNA"/>
</dbReference>
<reference evidence="3" key="1">
    <citation type="submission" date="2015-08" db="EMBL/GenBank/DDBJ databases">
        <authorList>
            <person name="Babu N.S."/>
            <person name="Beckwith C.J."/>
            <person name="Beseler K.G."/>
            <person name="Brison A."/>
            <person name="Carone J.V."/>
            <person name="Caskin T.P."/>
            <person name="Diamond M."/>
            <person name="Durham M.E."/>
            <person name="Foxe J.M."/>
            <person name="Go M."/>
            <person name="Henderson B.A."/>
            <person name="Jones I.B."/>
            <person name="McGettigan J.A."/>
            <person name="Micheletti S.J."/>
            <person name="Nasrallah M.E."/>
            <person name="Ortiz D."/>
            <person name="Piller C.R."/>
            <person name="Privatt S.R."/>
            <person name="Schneider S.L."/>
            <person name="Sharp S."/>
            <person name="Smith T.C."/>
            <person name="Stanton J.D."/>
            <person name="Ullery H.E."/>
            <person name="Wilson R.J."/>
            <person name="Serrano M.G."/>
            <person name="Buck G."/>
            <person name="Lee V."/>
            <person name="Wang Y."/>
            <person name="Carvalho R."/>
            <person name="Voegtly L."/>
            <person name="Shi R."/>
            <person name="Duckworth R."/>
            <person name="Johnson A."/>
            <person name="Loviza R."/>
            <person name="Walstead R."/>
            <person name="Shah Z."/>
            <person name="Kiflezghi M."/>
            <person name="Wade K."/>
            <person name="Ball S.L."/>
            <person name="Bradley K.W."/>
            <person name="Asai D.J."/>
            <person name="Bowman C.A."/>
            <person name="Russell D.A."/>
            <person name="Pope W.H."/>
            <person name="Jacobs-Sera D."/>
            <person name="Hendrix R.W."/>
            <person name="Hatfull G.F."/>
        </authorList>
    </citation>
    <scope>NUCLEOTIDE SEQUENCE</scope>
</reference>
<sequence>MDNTTVPAGTIVVGIDGSASSNQALHWAIAQARLEHRPLTLAYGVTPHTTWLDQGGLDRGMVLDSMRSDGVALLEKARDTVTEQDAGIEVHLVLRLVDPRVLLLDLAHAANLIVLGSHGRGPIRSLLLGSVGLAVSQHATCPVVVLRPHQTGIVRRGVLVGIDDTEGSRTVLEVAYRLASQRSLPLTILHCFWDVRTEVDGPAVVTPGDDSLAPEQLVVAEAVSGMSEKFPDVHVTRTLARGLADNGLVAASRQMDVVVVGSHHRGVLDGLVFGDVSRRVLEHAECVVLVVPVVTEEA</sequence>
<dbReference type="AlphaFoldDB" id="A0A2P2BZE8"/>
<dbReference type="InterPro" id="IPR006015">
    <property type="entry name" value="Universal_stress_UspA"/>
</dbReference>
<dbReference type="Gene3D" id="3.40.50.620">
    <property type="entry name" value="HUPs"/>
    <property type="match status" value="2"/>
</dbReference>
<dbReference type="PANTHER" id="PTHR46268:SF6">
    <property type="entry name" value="UNIVERSAL STRESS PROTEIN UP12"/>
    <property type="match status" value="1"/>
</dbReference>
<accession>A0A2P2BZE8</accession>
<dbReference type="InterPro" id="IPR006016">
    <property type="entry name" value="UspA"/>
</dbReference>
<feature type="domain" description="UspA" evidence="2">
    <location>
        <begin position="158"/>
        <end position="292"/>
    </location>
</feature>
<dbReference type="PANTHER" id="PTHR46268">
    <property type="entry name" value="STRESS RESPONSE PROTEIN NHAX"/>
    <property type="match status" value="1"/>
</dbReference>
<evidence type="ECO:0000259" key="2">
    <source>
        <dbReference type="Pfam" id="PF00582"/>
    </source>
</evidence>
<organism evidence="3">
    <name type="scientific">metagenome</name>
    <dbReference type="NCBI Taxonomy" id="256318"/>
    <lineage>
        <taxon>unclassified sequences</taxon>
        <taxon>metagenomes</taxon>
    </lineage>
</organism>
<name>A0A2P2BZE8_9ZZZZ</name>
<proteinExistence type="inferred from homology"/>